<comment type="caution">
    <text evidence="2">The sequence shown here is derived from an EMBL/GenBank/DDBJ whole genome shotgun (WGS) entry which is preliminary data.</text>
</comment>
<sequence length="272" mass="28918">MIDVHPLALIEAAAEGGFTHCGIRLVAPRPGDPLVDVLSEPGAMAAIGRKLADTGIGLLDIEAIWLGEATDVPALRPALEAGARLGAGHVLVVGNDPDEARLVDNFQALCEIGAPLGLRIMLEFITYCSVNSLQAAASCIRDVDRPNAGLLIDTLQFFRSGAVPADLASHDPSLFSYIQLCDGRRQAPASLEERRDEARRNRLLPGQGELPVRDLLRALPSGIPLSLEAPTLALRGLDPRIQGRIAGDALRSFLSEAQRAGPLSRPDESRPS</sequence>
<reference evidence="2 3" key="1">
    <citation type="submission" date="2018-05" db="EMBL/GenBank/DDBJ databases">
        <title>Genomic Encyclopedia of Type Strains, Phase IV (KMG-IV): sequencing the most valuable type-strain genomes for metagenomic binning, comparative biology and taxonomic classification.</title>
        <authorList>
            <person name="Goeker M."/>
        </authorList>
    </citation>
    <scope>NUCLEOTIDE SEQUENCE [LARGE SCALE GENOMIC DNA]</scope>
    <source>
        <strain evidence="2 3">DSM 6462</strain>
    </source>
</reference>
<proteinExistence type="predicted"/>
<evidence type="ECO:0000313" key="3">
    <source>
        <dbReference type="Proteomes" id="UP000248021"/>
    </source>
</evidence>
<protein>
    <submittedName>
        <fullName evidence="2">Sugar phosphate isomerase/epimerase</fullName>
    </submittedName>
</protein>
<evidence type="ECO:0000259" key="1">
    <source>
        <dbReference type="Pfam" id="PF01261"/>
    </source>
</evidence>
<keyword evidence="2" id="KW-0413">Isomerase</keyword>
<dbReference type="SUPFAM" id="SSF51658">
    <property type="entry name" value="Xylose isomerase-like"/>
    <property type="match status" value="1"/>
</dbReference>
<dbReference type="Pfam" id="PF01261">
    <property type="entry name" value="AP_endonuc_2"/>
    <property type="match status" value="1"/>
</dbReference>
<keyword evidence="3" id="KW-1185">Reference proteome</keyword>
<feature type="domain" description="Xylose isomerase-like TIM barrel" evidence="1">
    <location>
        <begin position="12"/>
        <end position="230"/>
    </location>
</feature>
<evidence type="ECO:0000313" key="2">
    <source>
        <dbReference type="EMBL" id="PXW59074.1"/>
    </source>
</evidence>
<dbReference type="EMBL" id="QJJK01000005">
    <property type="protein sequence ID" value="PXW59074.1"/>
    <property type="molecule type" value="Genomic_DNA"/>
</dbReference>
<dbReference type="InterPro" id="IPR050312">
    <property type="entry name" value="IolE/XylAMocC-like"/>
</dbReference>
<name>A0A2V3U9V0_9HYPH</name>
<dbReference type="InterPro" id="IPR013022">
    <property type="entry name" value="Xyl_isomerase-like_TIM-brl"/>
</dbReference>
<dbReference type="GO" id="GO:0016853">
    <property type="term" value="F:isomerase activity"/>
    <property type="evidence" value="ECO:0007669"/>
    <property type="project" value="UniProtKB-KW"/>
</dbReference>
<dbReference type="Proteomes" id="UP000248021">
    <property type="component" value="Unassembled WGS sequence"/>
</dbReference>
<dbReference type="PANTHER" id="PTHR12110">
    <property type="entry name" value="HYDROXYPYRUVATE ISOMERASE"/>
    <property type="match status" value="1"/>
</dbReference>
<accession>A0A2V3U9V0</accession>
<dbReference type="PANTHER" id="PTHR12110:SF48">
    <property type="entry name" value="BLL3656 PROTEIN"/>
    <property type="match status" value="1"/>
</dbReference>
<organism evidence="2 3">
    <name type="scientific">Chelatococcus asaccharovorans</name>
    <dbReference type="NCBI Taxonomy" id="28210"/>
    <lineage>
        <taxon>Bacteria</taxon>
        <taxon>Pseudomonadati</taxon>
        <taxon>Pseudomonadota</taxon>
        <taxon>Alphaproteobacteria</taxon>
        <taxon>Hyphomicrobiales</taxon>
        <taxon>Chelatococcaceae</taxon>
        <taxon>Chelatococcus</taxon>
    </lineage>
</organism>
<dbReference type="AlphaFoldDB" id="A0A2V3U9V0"/>
<gene>
    <name evidence="2" type="ORF">C7450_105426</name>
</gene>
<dbReference type="Gene3D" id="3.20.20.150">
    <property type="entry name" value="Divalent-metal-dependent TIM barrel enzymes"/>
    <property type="match status" value="1"/>
</dbReference>
<dbReference type="InterPro" id="IPR036237">
    <property type="entry name" value="Xyl_isomerase-like_sf"/>
</dbReference>